<dbReference type="EMBL" id="MW394391">
    <property type="protein sequence ID" value="QQV92271.1"/>
    <property type="molecule type" value="Genomic_DNA"/>
</dbReference>
<evidence type="ECO:0000313" key="1">
    <source>
        <dbReference type="EMBL" id="QQV92271.1"/>
    </source>
</evidence>
<reference evidence="1 2" key="1">
    <citation type="submission" date="2020-12" db="EMBL/GenBank/DDBJ databases">
        <title>Genomic characterization of four novel bacteriophages infecting Klebsiella pneumoniae.</title>
        <authorList>
            <person name="Estrada Bonilla B."/>
            <person name="Costa A.R."/>
            <person name="van Rossum T."/>
            <person name="Hagedoorn S."/>
            <person name="Wallinga H."/>
            <person name="Xiao M."/>
            <person name="Song W."/>
            <person name="Haas P.-J."/>
            <person name="Nobrega F.L."/>
            <person name="Brouns S.J.J."/>
        </authorList>
    </citation>
    <scope>NUCLEOTIDE SEQUENCE [LARGE SCALE GENOMIC DNA]</scope>
</reference>
<gene>
    <name evidence="1" type="ORF">vBKpMFBKp24_163</name>
</gene>
<name>A0A7U0GBT3_9CAUD</name>
<organism evidence="1 2">
    <name type="scientific">Klebsiella phage vB_KpM_FBKp24</name>
    <dbReference type="NCBI Taxonomy" id="2801834"/>
    <lineage>
        <taxon>Viruses</taxon>
        <taxon>Duplodnaviria</taxon>
        <taxon>Heunggongvirae</taxon>
        <taxon>Uroviricota</taxon>
        <taxon>Caudoviricetes</taxon>
        <taxon>Chimalliviridae</taxon>
        <taxon>Maaswegvirus</taxon>
        <taxon>Maaswegvirus Kp24</taxon>
    </lineage>
</organism>
<proteinExistence type="predicted"/>
<sequence length="119" mass="13796">MIPFDIQKYQHIAKKEKVTICDMALFFQLSEDSDETRLILSLGPVKDTVPSNRNFFIPWRNIRYIGSFVDGDRRENVDTSLMIMGDSMNPIIEFETTEARNIAEVWLVECTKLYGKNKG</sequence>
<accession>A0A7U0GBT3</accession>
<dbReference type="Proteomes" id="UP000596381">
    <property type="component" value="Segment"/>
</dbReference>
<protein>
    <submittedName>
        <fullName evidence="1">Uncharacterized protein</fullName>
    </submittedName>
</protein>
<keyword evidence="2" id="KW-1185">Reference proteome</keyword>
<evidence type="ECO:0000313" key="2">
    <source>
        <dbReference type="Proteomes" id="UP000596381"/>
    </source>
</evidence>